<dbReference type="EMBL" id="QOVK01000020">
    <property type="protein sequence ID" value="RXG15809.1"/>
    <property type="molecule type" value="Genomic_DNA"/>
</dbReference>
<accession>A0A4Q0NX32</accession>
<dbReference type="SUPFAM" id="SSF48613">
    <property type="entry name" value="Heme oxygenase-like"/>
    <property type="match status" value="1"/>
</dbReference>
<dbReference type="InterPro" id="IPR016053">
    <property type="entry name" value="Haem_Oase-like"/>
</dbReference>
<gene>
    <name evidence="1" type="ORF">DSM02_3351</name>
</gene>
<dbReference type="AlphaFoldDB" id="A0A4Q0NX32"/>
<dbReference type="Pfam" id="PF01126">
    <property type="entry name" value="Heme_oxygenase"/>
    <property type="match status" value="1"/>
</dbReference>
<dbReference type="CDD" id="cd19166">
    <property type="entry name" value="HemeO-bac"/>
    <property type="match status" value="1"/>
</dbReference>
<dbReference type="RefSeq" id="WP_128766638.1">
    <property type="nucleotide sequence ID" value="NZ_JBHUOO010000022.1"/>
</dbReference>
<evidence type="ECO:0000313" key="2">
    <source>
        <dbReference type="Proteomes" id="UP000289859"/>
    </source>
</evidence>
<dbReference type="Gene3D" id="1.20.910.10">
    <property type="entry name" value="Heme oxygenase-like"/>
    <property type="match status" value="1"/>
</dbReference>
<dbReference type="InterPro" id="IPR016084">
    <property type="entry name" value="Haem_Oase-like_multi-hlx"/>
</dbReference>
<sequence length="188" mass="21364">MILKHLKKQTASLHQETEQDNLAKYILDHSITTAQYKALLKQNYKAYATLDSLLKQHEKNIPVNLQHFADNKKVKDLELDLSQMEAVIPEITFDTSKTLSPAQILGMLYVVEGSMMGGLLIRKNLESCSNLDAIQKHHFFGKNPPEVLNRWKSFAAVVESQDYSETEMDAAVNGANYAFLIFKNTYEV</sequence>
<organism evidence="1 2">
    <name type="scientific">Leeuwenhoekiella polynyae</name>
    <dbReference type="NCBI Taxonomy" id="1550906"/>
    <lineage>
        <taxon>Bacteria</taxon>
        <taxon>Pseudomonadati</taxon>
        <taxon>Bacteroidota</taxon>
        <taxon>Flavobacteriia</taxon>
        <taxon>Flavobacteriales</taxon>
        <taxon>Flavobacteriaceae</taxon>
        <taxon>Leeuwenhoekiella</taxon>
    </lineage>
</organism>
<dbReference type="GO" id="GO:0004392">
    <property type="term" value="F:heme oxygenase (decyclizing) activity"/>
    <property type="evidence" value="ECO:0007669"/>
    <property type="project" value="InterPro"/>
</dbReference>
<dbReference type="GO" id="GO:0006788">
    <property type="term" value="P:heme oxidation"/>
    <property type="evidence" value="ECO:0007669"/>
    <property type="project" value="InterPro"/>
</dbReference>
<comment type="caution">
    <text evidence="1">The sequence shown here is derived from an EMBL/GenBank/DDBJ whole genome shotgun (WGS) entry which is preliminary data.</text>
</comment>
<dbReference type="OrthoDB" id="114943at2"/>
<reference evidence="1 2" key="1">
    <citation type="submission" date="2018-07" db="EMBL/GenBank/DDBJ databases">
        <title>Leeuwenhoekiella genomics.</title>
        <authorList>
            <person name="Tahon G."/>
            <person name="Willems A."/>
        </authorList>
    </citation>
    <scope>NUCLEOTIDE SEQUENCE [LARGE SCALE GENOMIC DNA]</scope>
    <source>
        <strain evidence="1 2">LMG 29608</strain>
    </source>
</reference>
<dbReference type="Proteomes" id="UP000289859">
    <property type="component" value="Unassembled WGS sequence"/>
</dbReference>
<proteinExistence type="predicted"/>
<name>A0A4Q0NX32_9FLAO</name>
<evidence type="ECO:0000313" key="1">
    <source>
        <dbReference type="EMBL" id="RXG15809.1"/>
    </source>
</evidence>
<protein>
    <submittedName>
        <fullName evidence="1">Heme oxygenase</fullName>
    </submittedName>
</protein>
<keyword evidence="2" id="KW-1185">Reference proteome</keyword>